<dbReference type="Pfam" id="PF14541">
    <property type="entry name" value="TAXi_C"/>
    <property type="match status" value="2"/>
</dbReference>
<feature type="domain" description="Peptidase A1" evidence="10">
    <location>
        <begin position="135"/>
        <end position="475"/>
    </location>
</feature>
<proteinExistence type="inferred from homology"/>
<dbReference type="Pfam" id="PF14543">
    <property type="entry name" value="TAXi_N"/>
    <property type="match status" value="2"/>
</dbReference>
<evidence type="ECO:0000256" key="7">
    <source>
        <dbReference type="PIRSR" id="PIRSR601461-1"/>
    </source>
</evidence>
<dbReference type="Gene3D" id="2.40.70.10">
    <property type="entry name" value="Acid Proteases"/>
    <property type="match status" value="4"/>
</dbReference>
<dbReference type="GO" id="GO:0004190">
    <property type="term" value="F:aspartic-type endopeptidase activity"/>
    <property type="evidence" value="ECO:0007669"/>
    <property type="project" value="UniProtKB-KW"/>
</dbReference>
<dbReference type="InterPro" id="IPR033121">
    <property type="entry name" value="PEPTIDASE_A1"/>
</dbReference>
<keyword evidence="6" id="KW-1015">Disulfide bond</keyword>
<feature type="domain" description="Peptidase A1" evidence="10">
    <location>
        <begin position="553"/>
        <end position="900"/>
    </location>
</feature>
<evidence type="ECO:0000256" key="1">
    <source>
        <dbReference type="ARBA" id="ARBA00007447"/>
    </source>
</evidence>
<reference evidence="11" key="1">
    <citation type="journal article" date="2022" name="Plant J.">
        <title>Strategies of tolerance reflected in two North American maple genomes.</title>
        <authorList>
            <person name="McEvoy S.L."/>
            <person name="Sezen U.U."/>
            <person name="Trouern-Trend A."/>
            <person name="McMahon S.M."/>
            <person name="Schaberg P.G."/>
            <person name="Yang J."/>
            <person name="Wegrzyn J.L."/>
            <person name="Swenson N.G."/>
        </authorList>
    </citation>
    <scope>NUCLEOTIDE SEQUENCE</scope>
    <source>
        <strain evidence="11">91603</strain>
    </source>
</reference>
<dbReference type="InterPro" id="IPR032861">
    <property type="entry name" value="TAXi_N"/>
</dbReference>
<dbReference type="PROSITE" id="PS00141">
    <property type="entry name" value="ASP_PROTEASE"/>
    <property type="match status" value="1"/>
</dbReference>
<dbReference type="PANTHER" id="PTHR13683">
    <property type="entry name" value="ASPARTYL PROTEASES"/>
    <property type="match status" value="1"/>
</dbReference>
<dbReference type="InterPro" id="IPR001969">
    <property type="entry name" value="Aspartic_peptidase_AS"/>
</dbReference>
<evidence type="ECO:0000256" key="9">
    <source>
        <dbReference type="SAM" id="SignalP"/>
    </source>
</evidence>
<feature type="active site" evidence="7">
    <location>
        <position position="781"/>
    </location>
</feature>
<dbReference type="InterPro" id="IPR032799">
    <property type="entry name" value="TAXi_C"/>
</dbReference>
<feature type="signal peptide" evidence="9">
    <location>
        <begin position="1"/>
        <end position="28"/>
    </location>
</feature>
<dbReference type="PRINTS" id="PR00792">
    <property type="entry name" value="PEPSIN"/>
</dbReference>
<dbReference type="InterPro" id="IPR001461">
    <property type="entry name" value="Aspartic_peptidase_A1"/>
</dbReference>
<evidence type="ECO:0000256" key="2">
    <source>
        <dbReference type="ARBA" id="ARBA00022670"/>
    </source>
</evidence>
<evidence type="ECO:0000256" key="5">
    <source>
        <dbReference type="ARBA" id="ARBA00022801"/>
    </source>
</evidence>
<dbReference type="PANTHER" id="PTHR13683:SF750">
    <property type="entry name" value="ASPARTYL PROTEASE AED1"/>
    <property type="match status" value="1"/>
</dbReference>
<keyword evidence="4 8" id="KW-0064">Aspartyl protease</keyword>
<comment type="caution">
    <text evidence="11">The sequence shown here is derived from an EMBL/GenBank/DDBJ whole genome shotgun (WGS) entry which is preliminary data.</text>
</comment>
<evidence type="ECO:0000256" key="6">
    <source>
        <dbReference type="ARBA" id="ARBA00023157"/>
    </source>
</evidence>
<accession>A0AAD5NZT4</accession>
<evidence type="ECO:0000256" key="8">
    <source>
        <dbReference type="RuleBase" id="RU000454"/>
    </source>
</evidence>
<feature type="chain" id="PRO_5042160341" description="Peptidase A1 domain-containing protein" evidence="9">
    <location>
        <begin position="29"/>
        <end position="905"/>
    </location>
</feature>
<dbReference type="InterPro" id="IPR021109">
    <property type="entry name" value="Peptidase_aspartic_dom_sf"/>
</dbReference>
<evidence type="ECO:0000313" key="11">
    <source>
        <dbReference type="EMBL" id="KAI9190891.1"/>
    </source>
</evidence>
<keyword evidence="2 8" id="KW-0645">Protease</keyword>
<evidence type="ECO:0000256" key="3">
    <source>
        <dbReference type="ARBA" id="ARBA00022729"/>
    </source>
</evidence>
<protein>
    <recommendedName>
        <fullName evidence="10">Peptidase A1 domain-containing protein</fullName>
    </recommendedName>
</protein>
<evidence type="ECO:0000313" key="12">
    <source>
        <dbReference type="Proteomes" id="UP001064489"/>
    </source>
</evidence>
<reference evidence="11" key="2">
    <citation type="submission" date="2023-02" db="EMBL/GenBank/DDBJ databases">
        <authorList>
            <person name="Swenson N.G."/>
            <person name="Wegrzyn J.L."/>
            <person name="Mcevoy S.L."/>
        </authorList>
    </citation>
    <scope>NUCLEOTIDE SEQUENCE</scope>
    <source>
        <strain evidence="11">91603</strain>
        <tissue evidence="11">Leaf</tissue>
    </source>
</reference>
<dbReference type="PROSITE" id="PS51767">
    <property type="entry name" value="PEPTIDASE_A1"/>
    <property type="match status" value="2"/>
</dbReference>
<dbReference type="FunFam" id="2.40.70.10:FF:000021">
    <property type="entry name" value="Aspartyl protease AED1"/>
    <property type="match status" value="2"/>
</dbReference>
<evidence type="ECO:0000256" key="4">
    <source>
        <dbReference type="ARBA" id="ARBA00022750"/>
    </source>
</evidence>
<feature type="active site" evidence="7">
    <location>
        <position position="571"/>
    </location>
</feature>
<keyword evidence="3 9" id="KW-0732">Signal</keyword>
<organism evidence="11 12">
    <name type="scientific">Acer negundo</name>
    <name type="common">Box elder</name>
    <dbReference type="NCBI Taxonomy" id="4023"/>
    <lineage>
        <taxon>Eukaryota</taxon>
        <taxon>Viridiplantae</taxon>
        <taxon>Streptophyta</taxon>
        <taxon>Embryophyta</taxon>
        <taxon>Tracheophyta</taxon>
        <taxon>Spermatophyta</taxon>
        <taxon>Magnoliopsida</taxon>
        <taxon>eudicotyledons</taxon>
        <taxon>Gunneridae</taxon>
        <taxon>Pentapetalae</taxon>
        <taxon>rosids</taxon>
        <taxon>malvids</taxon>
        <taxon>Sapindales</taxon>
        <taxon>Sapindaceae</taxon>
        <taxon>Hippocastanoideae</taxon>
        <taxon>Acereae</taxon>
        <taxon>Acer</taxon>
    </lineage>
</organism>
<dbReference type="EMBL" id="JAJSOW010000004">
    <property type="protein sequence ID" value="KAI9190891.1"/>
    <property type="molecule type" value="Genomic_DNA"/>
</dbReference>
<dbReference type="GO" id="GO:0006508">
    <property type="term" value="P:proteolysis"/>
    <property type="evidence" value="ECO:0007669"/>
    <property type="project" value="UniProtKB-KW"/>
</dbReference>
<gene>
    <name evidence="11" type="ORF">LWI28_000316</name>
</gene>
<dbReference type="SUPFAM" id="SSF50630">
    <property type="entry name" value="Acid proteases"/>
    <property type="match status" value="2"/>
</dbReference>
<dbReference type="FunFam" id="2.40.70.10:FF:000013">
    <property type="entry name" value="Aspartyl protease AED1"/>
    <property type="match status" value="1"/>
</dbReference>
<keyword evidence="12" id="KW-1185">Reference proteome</keyword>
<evidence type="ECO:0000259" key="10">
    <source>
        <dbReference type="PROSITE" id="PS51767"/>
    </source>
</evidence>
<sequence length="905" mass="99558">MATSIYFVGLYCFLLLLCLVYSLKEGYAFEELKESSHADTFQVSSLFASSICNHSTKANERESTFRIVDKYGPCFQPNPRTTPSQTDILRFDRARINSIHARLSKNSGGHHRDMIKLNSASIPATDGSLFQTSNFVVKVGLGTPKKELSLVLDTGSDLTWTQCLPCESSQTCYKQKEPLFDRTKSSTYLTISKTDSVCKYVHRPATVPTIAASLCFYGVRYSDEDSSTSTGFFSKETLTLSKDKINGFLFGCGINQKGDFNLEAGMMGLNQEEASIVSQTAGKYKKIFSYCLPSSASSTGHLTFGSQSLPSKIIYTKLVSKKFHYGLDLIGIGLGGKKLNILESVFTTPGTIIDSGTVFTYLPPEAYPTFRDAFREAMLAYPRAPDRTDDDLDTCYDLSKTTSVKVPEISFFFKDGKVVGMPGKSSLVTYSKTNSQVCLGFAPYEKGDEETIIGNQVQRTMEVVYDVARQRIGFSLSSKDSLELVHKHGPCSELNQGKAKTLSWSEILLKDQARVRSINFKRRYMNSDGNRFEQTESKNLPFGYDLAIGGGEFYAKIDIGTPGQSNYVILDTGSDITWIQCKPCAQCFKQPSPIFDLSKSSSHTTIPCNSSKCNLLSVSRPPHPRGCVSNKCLYHAGYVDGSYSIGYFVQDKLTFPTADRKSKVVVNNYLFGCGVNNSDANSERSIGLMGLSRAPISFVYQTAPLFKKYFSYCLPSDFSSNGYLTFGKPDDLNNKYIKFTPIPTTPQQSQYYDVIITGISVAGKKLPIKSSVYAVGGAIVDSGTVITWLQPEAYASMRSAFRKEMARYKFIGAEGNTDTCYDFSSYQTVVIPKVSFFFKGGVELEVDVKGTMVAVVADDVKTVCLAFAAADKGDGAILGNIMQRSIEVVHDVVGRRVGFGPGTCA</sequence>
<dbReference type="Proteomes" id="UP001064489">
    <property type="component" value="Chromosome 6"/>
</dbReference>
<keyword evidence="5 8" id="KW-0378">Hydrolase</keyword>
<dbReference type="AlphaFoldDB" id="A0AAD5NZT4"/>
<comment type="similarity">
    <text evidence="1 8">Belongs to the peptidase A1 family.</text>
</comment>
<name>A0AAD5NZT4_ACENE</name>